<dbReference type="Pfam" id="PF00925">
    <property type="entry name" value="GTP_cyclohydro2"/>
    <property type="match status" value="1"/>
</dbReference>
<dbReference type="AlphaFoldDB" id="A0A7S2FI45"/>
<dbReference type="EMBL" id="HBGT01007075">
    <property type="protein sequence ID" value="CAD9395664.1"/>
    <property type="molecule type" value="Transcribed_RNA"/>
</dbReference>
<dbReference type="InterPro" id="IPR036144">
    <property type="entry name" value="RibA-like_sf"/>
</dbReference>
<dbReference type="Pfam" id="PF12471">
    <property type="entry name" value="GTP_CH_N"/>
    <property type="match status" value="1"/>
</dbReference>
<dbReference type="NCBIfam" id="NF005536">
    <property type="entry name" value="PRK07198.1"/>
    <property type="match status" value="1"/>
</dbReference>
<dbReference type="InterPro" id="IPR022163">
    <property type="entry name" value="GTP_CH_N"/>
</dbReference>
<gene>
    <name evidence="3" type="ORF">FPAR1323_LOCUS3831</name>
</gene>
<feature type="domain" description="GTP cyclohydrolase II" evidence="1">
    <location>
        <begin position="241"/>
        <end position="386"/>
    </location>
</feature>
<accession>A0A7S2FI45</accession>
<evidence type="ECO:0000259" key="2">
    <source>
        <dbReference type="Pfam" id="PF12471"/>
    </source>
</evidence>
<feature type="domain" description="GTP cyclohydrolase N-terminal" evidence="2">
    <location>
        <begin position="23"/>
        <end position="210"/>
    </location>
</feature>
<organism evidence="3">
    <name type="scientific">Florenciella parvula</name>
    <dbReference type="NCBI Taxonomy" id="236787"/>
    <lineage>
        <taxon>Eukaryota</taxon>
        <taxon>Sar</taxon>
        <taxon>Stramenopiles</taxon>
        <taxon>Ochrophyta</taxon>
        <taxon>Dictyochophyceae</taxon>
        <taxon>Florenciellales</taxon>
        <taxon>Florenciella</taxon>
    </lineage>
</organism>
<evidence type="ECO:0000313" key="3">
    <source>
        <dbReference type="EMBL" id="CAD9395664.1"/>
    </source>
</evidence>
<protein>
    <recommendedName>
        <fullName evidence="4">GTP cyclohydrolase II</fullName>
    </recommendedName>
</protein>
<dbReference type="PANTHER" id="PTHR47259">
    <property type="match status" value="1"/>
</dbReference>
<evidence type="ECO:0000259" key="1">
    <source>
        <dbReference type="Pfam" id="PF00925"/>
    </source>
</evidence>
<proteinExistence type="predicted"/>
<dbReference type="SUPFAM" id="SSF142695">
    <property type="entry name" value="RibA-like"/>
    <property type="match status" value="1"/>
</dbReference>
<dbReference type="InterPro" id="IPR032677">
    <property type="entry name" value="GTP_cyclohydro_II"/>
</dbReference>
<name>A0A7S2FI45_9STRA</name>
<dbReference type="PANTHER" id="PTHR47259:SF2">
    <property type="entry name" value="URACIL-REGULATED PROTEIN 1"/>
    <property type="match status" value="1"/>
</dbReference>
<evidence type="ECO:0008006" key="4">
    <source>
        <dbReference type="Google" id="ProtNLM"/>
    </source>
</evidence>
<reference evidence="3" key="1">
    <citation type="submission" date="2021-01" db="EMBL/GenBank/DDBJ databases">
        <authorList>
            <person name="Corre E."/>
            <person name="Pelletier E."/>
            <person name="Niang G."/>
            <person name="Scheremetjew M."/>
            <person name="Finn R."/>
            <person name="Kale V."/>
            <person name="Holt S."/>
            <person name="Cochrane G."/>
            <person name="Meng A."/>
            <person name="Brown T."/>
            <person name="Cohen L."/>
        </authorList>
    </citation>
    <scope>NUCLEOTIDE SEQUENCE</scope>
    <source>
        <strain evidence="3">RCC1693</strain>
    </source>
</reference>
<dbReference type="Gene3D" id="3.40.50.10990">
    <property type="entry name" value="GTP cyclohydrolase II"/>
    <property type="match status" value="1"/>
</dbReference>
<sequence>MAAEEDNSTVPIPEPEFDDNSVITLTTHQGQFGADPIPIKWGAATSAERGPVIATTRHSSQRNAIGAHSGGYSVYKALAVATGGLDPNYMPKFDLTTPVVKMGPFPSWHDPKRIVAMDPYGHMPSIAFEGHVKKGYDIRPTIAITKAHIDLPECKEAIRVGRLTPDGDVLTQDGQSHITKFAVEPVWNLPGIAERFGCTEANLRETLFKETNMMYPELVTRPDLDTFLPPVGGLTVYVWGSVDAIPDENIPLTVRVHDECNGSDVFGSDICTCRPYLTHAIEECIKTAQEGGTGIVIYYRKEGRALGEVTKYLVYNMRKRQEGGDKAEEYFNCTQHVAGVTDTRFQALMPDPLVWLGVTKIHKLVSMSNVKYDAITAAGIEVVERVAIPAELVPADAGVEIAAKVFNGYEGGDVYKVDKSTLEKVVGRDYDYKKSDAEMVAQDGLDALKKSGAEAAAEGEPAAKRAKSS</sequence>